<dbReference type="AlphaFoldDB" id="A0A0D0AUM7"/>
<name>A0A0D0AUM7_9AGAM</name>
<dbReference type="HOGENOM" id="CLU_2997991_0_0_1"/>
<dbReference type="EMBL" id="KN835262">
    <property type="protein sequence ID" value="KIK41649.1"/>
    <property type="molecule type" value="Genomic_DNA"/>
</dbReference>
<evidence type="ECO:0000313" key="2">
    <source>
        <dbReference type="Proteomes" id="UP000054485"/>
    </source>
</evidence>
<dbReference type="InParanoid" id="A0A0D0AUM7"/>
<proteinExistence type="predicted"/>
<dbReference type="Proteomes" id="UP000054485">
    <property type="component" value="Unassembled WGS sequence"/>
</dbReference>
<accession>A0A0D0AUM7</accession>
<reference evidence="1 2" key="1">
    <citation type="submission" date="2014-04" db="EMBL/GenBank/DDBJ databases">
        <authorList>
            <consortium name="DOE Joint Genome Institute"/>
            <person name="Kuo A."/>
            <person name="Ruytinx J."/>
            <person name="Rineau F."/>
            <person name="Colpaert J."/>
            <person name="Kohler A."/>
            <person name="Nagy L.G."/>
            <person name="Floudas D."/>
            <person name="Copeland A."/>
            <person name="Barry K.W."/>
            <person name="Cichocki N."/>
            <person name="Veneault-Fourrey C."/>
            <person name="LaButti K."/>
            <person name="Lindquist E.A."/>
            <person name="Lipzen A."/>
            <person name="Lundell T."/>
            <person name="Morin E."/>
            <person name="Murat C."/>
            <person name="Sun H."/>
            <person name="Tunlid A."/>
            <person name="Henrissat B."/>
            <person name="Grigoriev I.V."/>
            <person name="Hibbett D.S."/>
            <person name="Martin F."/>
            <person name="Nordberg H.P."/>
            <person name="Cantor M.N."/>
            <person name="Hua S.X."/>
        </authorList>
    </citation>
    <scope>NUCLEOTIDE SEQUENCE [LARGE SCALE GENOMIC DNA]</scope>
    <source>
        <strain evidence="1 2">UH-Slu-Lm8-n1</strain>
    </source>
</reference>
<sequence length="57" mass="6555">MPKRKKYTTRSIELGCPTGIAYNVHFTRIMSMLGRAVFYLLSIKLAREGWDWGGGIY</sequence>
<evidence type="ECO:0000313" key="1">
    <source>
        <dbReference type="EMBL" id="KIK41649.1"/>
    </source>
</evidence>
<keyword evidence="2" id="KW-1185">Reference proteome</keyword>
<organism evidence="1 2">
    <name type="scientific">Suillus luteus UH-Slu-Lm8-n1</name>
    <dbReference type="NCBI Taxonomy" id="930992"/>
    <lineage>
        <taxon>Eukaryota</taxon>
        <taxon>Fungi</taxon>
        <taxon>Dikarya</taxon>
        <taxon>Basidiomycota</taxon>
        <taxon>Agaricomycotina</taxon>
        <taxon>Agaricomycetes</taxon>
        <taxon>Agaricomycetidae</taxon>
        <taxon>Boletales</taxon>
        <taxon>Suillineae</taxon>
        <taxon>Suillaceae</taxon>
        <taxon>Suillus</taxon>
    </lineage>
</organism>
<protein>
    <submittedName>
        <fullName evidence="1">Unplaced genomic scaffold CY34scaffold_131, whole genome shotgun sequence</fullName>
    </submittedName>
</protein>
<gene>
    <name evidence="1" type="ORF">CY34DRAFT_805808</name>
</gene>
<reference evidence="2" key="2">
    <citation type="submission" date="2015-01" db="EMBL/GenBank/DDBJ databases">
        <title>Evolutionary Origins and Diversification of the Mycorrhizal Mutualists.</title>
        <authorList>
            <consortium name="DOE Joint Genome Institute"/>
            <consortium name="Mycorrhizal Genomics Consortium"/>
            <person name="Kohler A."/>
            <person name="Kuo A."/>
            <person name="Nagy L.G."/>
            <person name="Floudas D."/>
            <person name="Copeland A."/>
            <person name="Barry K.W."/>
            <person name="Cichocki N."/>
            <person name="Veneault-Fourrey C."/>
            <person name="LaButti K."/>
            <person name="Lindquist E.A."/>
            <person name="Lipzen A."/>
            <person name="Lundell T."/>
            <person name="Morin E."/>
            <person name="Murat C."/>
            <person name="Riley R."/>
            <person name="Ohm R."/>
            <person name="Sun H."/>
            <person name="Tunlid A."/>
            <person name="Henrissat B."/>
            <person name="Grigoriev I.V."/>
            <person name="Hibbett D.S."/>
            <person name="Martin F."/>
        </authorList>
    </citation>
    <scope>NUCLEOTIDE SEQUENCE [LARGE SCALE GENOMIC DNA]</scope>
    <source>
        <strain evidence="2">UH-Slu-Lm8-n1</strain>
    </source>
</reference>